<evidence type="ECO:0000313" key="2">
    <source>
        <dbReference type="Proteomes" id="UP000003094"/>
    </source>
</evidence>
<evidence type="ECO:0000313" key="1">
    <source>
        <dbReference type="EMBL" id="EFU43398.1"/>
    </source>
</evidence>
<organism evidence="1 2">
    <name type="scientific">Paenibacillus vortex V453</name>
    <dbReference type="NCBI Taxonomy" id="715225"/>
    <lineage>
        <taxon>Bacteria</taxon>
        <taxon>Bacillati</taxon>
        <taxon>Bacillota</taxon>
        <taxon>Bacilli</taxon>
        <taxon>Bacillales</taxon>
        <taxon>Paenibacillaceae</taxon>
        <taxon>Paenibacillus</taxon>
    </lineage>
</organism>
<dbReference type="AlphaFoldDB" id="A0A2R9T179"/>
<protein>
    <submittedName>
        <fullName evidence="1">Uncharacterized protein</fullName>
    </submittedName>
</protein>
<comment type="caution">
    <text evidence="1">The sequence shown here is derived from an EMBL/GenBank/DDBJ whole genome shotgun (WGS) entry which is preliminary data.</text>
</comment>
<proteinExistence type="predicted"/>
<reference evidence="1 2" key="1">
    <citation type="journal article" date="2010" name="BMC Genomics">
        <title>Genome sequence of the pattern forming Paenibacillus vortex bacterium reveals potential for thriving in complex environments.</title>
        <authorList>
            <person name="Sirota-Madi A."/>
            <person name="Olender T."/>
            <person name="Helman Y."/>
            <person name="Ingham C."/>
            <person name="Brainis I."/>
            <person name="Roth D."/>
            <person name="Hagi E."/>
            <person name="Brodsky L."/>
            <person name="Leshkowitz D."/>
            <person name="Galatenko V."/>
            <person name="Nikolaev V."/>
            <person name="Mugasimangalam R.C."/>
            <person name="Bransburg-Zabary S."/>
            <person name="Gutnick D.L."/>
            <person name="Lancet D."/>
            <person name="Ben-Jacob E."/>
        </authorList>
    </citation>
    <scope>NUCLEOTIDE SEQUENCE [LARGE SCALE GENOMIC DNA]</scope>
    <source>
        <strain evidence="1 2">V453</strain>
    </source>
</reference>
<sequence>MEWVMLDAVETGGFNGEIGRNYPGRRPFAVQASIGMGAIGISHHYSINGMRQEWRPYVIMS</sequence>
<dbReference type="Proteomes" id="UP000003094">
    <property type="component" value="Unassembled WGS sequence"/>
</dbReference>
<dbReference type="EMBL" id="ADHJ01000006">
    <property type="protein sequence ID" value="EFU43398.1"/>
    <property type="molecule type" value="Genomic_DNA"/>
</dbReference>
<dbReference type="KEGG" id="pvo:PVOR_03545"/>
<keyword evidence="2" id="KW-1185">Reference proteome</keyword>
<dbReference type="RefSeq" id="WP_006207641.1">
    <property type="nucleotide sequence ID" value="NZ_ADHJ01000006.1"/>
</dbReference>
<gene>
    <name evidence="1" type="ORF">PVOR_03545</name>
</gene>
<accession>A0A2R9T179</accession>
<name>A0A2R9T179_9BACL</name>